<dbReference type="SUPFAM" id="SSF54506">
    <property type="entry name" value="Diaminopimelate epimerase-like"/>
    <property type="match status" value="1"/>
</dbReference>
<reference evidence="2 3" key="1">
    <citation type="submission" date="2018-10" db="EMBL/GenBank/DDBJ databases">
        <title>Natrarchaeobius chitinivorans gen. nov., sp. nov., and Natrarchaeobius haloalkaliphilus sp. nov., alkaliphilic, chitin-utilizing haloarchaea from hypersaline alkaline lakes.</title>
        <authorList>
            <person name="Sorokin D.Y."/>
            <person name="Elcheninov A.G."/>
            <person name="Kostrikina N.A."/>
            <person name="Bale N.J."/>
            <person name="Sinninghe Damste J.S."/>
            <person name="Khijniak T.V."/>
            <person name="Kublanov I.V."/>
            <person name="Toshchakov S.V."/>
        </authorList>
    </citation>
    <scope>NUCLEOTIDE SEQUENCE [LARGE SCALE GENOMIC DNA]</scope>
    <source>
        <strain evidence="2 3">AArcht7</strain>
    </source>
</reference>
<evidence type="ECO:0000313" key="3">
    <source>
        <dbReference type="Proteomes" id="UP000281431"/>
    </source>
</evidence>
<dbReference type="InterPro" id="IPR008794">
    <property type="entry name" value="Pro_racemase_fam"/>
</dbReference>
<dbReference type="Proteomes" id="UP000281431">
    <property type="component" value="Unassembled WGS sequence"/>
</dbReference>
<accession>A0A3N6MGH2</accession>
<dbReference type="EMBL" id="REFZ01000007">
    <property type="protein sequence ID" value="RQH00095.1"/>
    <property type="molecule type" value="Genomic_DNA"/>
</dbReference>
<dbReference type="PANTHER" id="PTHR33442">
    <property type="entry name" value="TRANS-3-HYDROXY-L-PROLINE DEHYDRATASE"/>
    <property type="match status" value="1"/>
</dbReference>
<sequence length="336" mass="36653">MPILNPPIETLEVHSAGQPVRVVTDGIDFTHLSWESIPELRRQFAAEFDHVRRHLNLGPRGHEDLVCSFPVTPGDERADLGLFFTDKSSYLDMCGDGTIGTISAFVRAGRLPKSDQFTVETPIGLVDTTITYNEENELERVSVNGIETVVVNERAVSLPVDDRVEDIAVSLVFAGHFYGLVDVTDVGLDLTADSIRVDAFRRIGTQLREKLNDRPPTNPLTGETQPVAVVLFYDERTDGPDANLIVSGDGAIGRGPCGTGTCAKMGKLFEEDRLGLDEPYPHRGPFGTEYLGRLDSSAEAENGTVLQASVSGVGYLTGKQSIVWHPKDEFEPTVLS</sequence>
<dbReference type="Pfam" id="PF05544">
    <property type="entry name" value="Pro_racemase"/>
    <property type="match status" value="1"/>
</dbReference>
<proteinExistence type="inferred from homology"/>
<protein>
    <recommendedName>
        <fullName evidence="4">Proline racemase</fullName>
    </recommendedName>
</protein>
<evidence type="ECO:0000256" key="1">
    <source>
        <dbReference type="ARBA" id="ARBA00007529"/>
    </source>
</evidence>
<gene>
    <name evidence="2" type="ORF">EA472_12875</name>
</gene>
<dbReference type="AlphaFoldDB" id="A0A3N6MGH2"/>
<comment type="caution">
    <text evidence="2">The sequence shown here is derived from an EMBL/GenBank/DDBJ whole genome shotgun (WGS) entry which is preliminary data.</text>
</comment>
<comment type="similarity">
    <text evidence="1">Belongs to the proline racemase family.</text>
</comment>
<dbReference type="PANTHER" id="PTHR33442:SF1">
    <property type="entry name" value="TRANS-3-HYDROXY-L-PROLINE DEHYDRATASE"/>
    <property type="match status" value="1"/>
</dbReference>
<name>A0A3N6MGH2_NATCH</name>
<organism evidence="2 3">
    <name type="scientific">Natrarchaeobius chitinivorans</name>
    <dbReference type="NCBI Taxonomy" id="1679083"/>
    <lineage>
        <taxon>Archaea</taxon>
        <taxon>Methanobacteriati</taxon>
        <taxon>Methanobacteriota</taxon>
        <taxon>Stenosarchaea group</taxon>
        <taxon>Halobacteria</taxon>
        <taxon>Halobacteriales</taxon>
        <taxon>Natrialbaceae</taxon>
        <taxon>Natrarchaeobius</taxon>
    </lineage>
</organism>
<evidence type="ECO:0000313" key="2">
    <source>
        <dbReference type="EMBL" id="RQH00095.1"/>
    </source>
</evidence>
<keyword evidence="3" id="KW-1185">Reference proteome</keyword>
<dbReference type="Gene3D" id="3.10.310.10">
    <property type="entry name" value="Diaminopimelate Epimerase, Chain A, domain 1"/>
    <property type="match status" value="2"/>
</dbReference>
<evidence type="ECO:0008006" key="4">
    <source>
        <dbReference type="Google" id="ProtNLM"/>
    </source>
</evidence>